<dbReference type="EMBL" id="PGCK01000001">
    <property type="protein sequence ID" value="MCD1293564.1"/>
    <property type="molecule type" value="Genomic_DNA"/>
</dbReference>
<sequence>MYDEVKKVKMFNIFLFILISFQCAISMSLVTILIYSYVNEFLTMITVISAVLLLMICLPLSIQLYWSSTDKNLKIIFLGLAANYFLLSISGILWYLMPVTFDLPWLVPAGKMIMIMACSAVLVTLFMIVRVHYDQIKQQIRHFIIFVNAASAFLIVYFMAVNIFEGSSNAFDILVYGSCVLIDIGILTQASILLIIYMPTKYRYAFSIILADFLLSIIGDSLNLVAYLGMYDTFGYSQFFYDLMLIVVAVALVIYSLSGIRPTTIEEVNKELYDTKHLMHDLIMQSPDGICICDINGGIILSNKSFKRMFDLNDQNIAGFSIFNQGDKLSEEFKDKILRVKKGSIVVLSGLKLNDHDSMQDKYVSMKVFPTYSSENKISSYIVLSEDITERKRAEEELLQEKMQVELYIDLMGHDINNMNQIGIGYLEMALDTFNLNDDNKTFLVKPLEALENSSNLIQNVRKIRKLKTDNFSFEPVDLEEVLLEAIQEYSDIPGRDISIEYDGLKGCVLANPLVKDIFTNLLNNSVKHSNGPIIVKVRSVEILEGDKKYYRIEVEDDGPGIPDDMKPIVFDRMHRSKTRTGGNGLGLYLVNMLVETFNGTINVEDRVSGDRTKGTRFIVMLPAAENVSLN</sequence>
<dbReference type="EC" id="2.7.13.3" evidence="2"/>
<dbReference type="Proteomes" id="UP001320159">
    <property type="component" value="Unassembled WGS sequence"/>
</dbReference>
<gene>
    <name evidence="9" type="ORF">CUJ83_00950</name>
</gene>
<evidence type="ECO:0000256" key="1">
    <source>
        <dbReference type="ARBA" id="ARBA00000085"/>
    </source>
</evidence>
<dbReference type="Gene3D" id="3.30.450.20">
    <property type="entry name" value="PAS domain"/>
    <property type="match status" value="1"/>
</dbReference>
<evidence type="ECO:0000256" key="6">
    <source>
        <dbReference type="SAM" id="Phobius"/>
    </source>
</evidence>
<dbReference type="InterPro" id="IPR005467">
    <property type="entry name" value="His_kinase_dom"/>
</dbReference>
<name>A0AAP2W5P2_9EURY</name>
<dbReference type="GO" id="GO:0000160">
    <property type="term" value="P:phosphorelay signal transduction system"/>
    <property type="evidence" value="ECO:0007669"/>
    <property type="project" value="UniProtKB-KW"/>
</dbReference>
<dbReference type="SMART" id="SM00387">
    <property type="entry name" value="HATPase_c"/>
    <property type="match status" value="1"/>
</dbReference>
<dbReference type="Pfam" id="PF08448">
    <property type="entry name" value="PAS_4"/>
    <property type="match status" value="1"/>
</dbReference>
<dbReference type="NCBIfam" id="TIGR00229">
    <property type="entry name" value="sensory_box"/>
    <property type="match status" value="1"/>
</dbReference>
<feature type="transmembrane region" description="Helical" evidence="6">
    <location>
        <begin position="239"/>
        <end position="257"/>
    </location>
</feature>
<dbReference type="PANTHER" id="PTHR43711">
    <property type="entry name" value="TWO-COMPONENT HISTIDINE KINASE"/>
    <property type="match status" value="1"/>
</dbReference>
<feature type="transmembrane region" description="Helical" evidence="6">
    <location>
        <begin position="75"/>
        <end position="97"/>
    </location>
</feature>
<dbReference type="Pfam" id="PF02518">
    <property type="entry name" value="HATPase_c"/>
    <property type="match status" value="1"/>
</dbReference>
<dbReference type="PANTHER" id="PTHR43711:SF1">
    <property type="entry name" value="HISTIDINE KINASE 1"/>
    <property type="match status" value="1"/>
</dbReference>
<dbReference type="AlphaFoldDB" id="A0AAP2W5P2"/>
<feature type="domain" description="PAC" evidence="8">
    <location>
        <begin position="331"/>
        <end position="400"/>
    </location>
</feature>
<keyword evidence="4" id="KW-0418">Kinase</keyword>
<evidence type="ECO:0000259" key="7">
    <source>
        <dbReference type="PROSITE" id="PS50109"/>
    </source>
</evidence>
<dbReference type="InterPro" id="IPR050736">
    <property type="entry name" value="Sensor_HK_Regulatory"/>
</dbReference>
<evidence type="ECO:0000313" key="9">
    <source>
        <dbReference type="EMBL" id="MCD1293564.1"/>
    </source>
</evidence>
<keyword evidence="6" id="KW-0812">Transmembrane</keyword>
<comment type="caution">
    <text evidence="9">The sequence shown here is derived from an EMBL/GenBank/DDBJ whole genome shotgun (WGS) entry which is preliminary data.</text>
</comment>
<feature type="domain" description="Histidine kinase" evidence="7">
    <location>
        <begin position="411"/>
        <end position="626"/>
    </location>
</feature>
<dbReference type="CDD" id="cd00130">
    <property type="entry name" value="PAS"/>
    <property type="match status" value="1"/>
</dbReference>
<feature type="transmembrane region" description="Helical" evidence="6">
    <location>
        <begin position="173"/>
        <end position="197"/>
    </location>
</feature>
<proteinExistence type="predicted"/>
<evidence type="ECO:0000313" key="10">
    <source>
        <dbReference type="Proteomes" id="UP001320159"/>
    </source>
</evidence>
<dbReference type="InterPro" id="IPR004358">
    <property type="entry name" value="Sig_transdc_His_kin-like_C"/>
</dbReference>
<feature type="transmembrane region" description="Helical" evidence="6">
    <location>
        <begin position="204"/>
        <end position="227"/>
    </location>
</feature>
<dbReference type="PRINTS" id="PR00344">
    <property type="entry name" value="BCTRLSENSOR"/>
</dbReference>
<feature type="transmembrane region" description="Helical" evidence="6">
    <location>
        <begin position="109"/>
        <end position="131"/>
    </location>
</feature>
<feature type="transmembrane region" description="Helical" evidence="6">
    <location>
        <begin position="41"/>
        <end position="66"/>
    </location>
</feature>
<evidence type="ECO:0000256" key="2">
    <source>
        <dbReference type="ARBA" id="ARBA00012438"/>
    </source>
</evidence>
<dbReference type="CDD" id="cd00075">
    <property type="entry name" value="HATPase"/>
    <property type="match status" value="1"/>
</dbReference>
<dbReference type="InterPro" id="IPR000700">
    <property type="entry name" value="PAS-assoc_C"/>
</dbReference>
<dbReference type="InterPro" id="IPR036890">
    <property type="entry name" value="HATPase_C_sf"/>
</dbReference>
<dbReference type="InterPro" id="IPR000014">
    <property type="entry name" value="PAS"/>
</dbReference>
<dbReference type="PROSITE" id="PS50113">
    <property type="entry name" value="PAC"/>
    <property type="match status" value="1"/>
</dbReference>
<keyword evidence="3" id="KW-0808">Transferase</keyword>
<evidence type="ECO:0000256" key="4">
    <source>
        <dbReference type="ARBA" id="ARBA00022777"/>
    </source>
</evidence>
<comment type="catalytic activity">
    <reaction evidence="1">
        <text>ATP + protein L-histidine = ADP + protein N-phospho-L-histidine.</text>
        <dbReference type="EC" id="2.7.13.3"/>
    </reaction>
</comment>
<keyword evidence="6" id="KW-1133">Transmembrane helix</keyword>
<feature type="transmembrane region" description="Helical" evidence="6">
    <location>
        <begin position="12"/>
        <end position="35"/>
    </location>
</feature>
<feature type="transmembrane region" description="Helical" evidence="6">
    <location>
        <begin position="143"/>
        <end position="161"/>
    </location>
</feature>
<reference evidence="9 10" key="1">
    <citation type="submission" date="2017-11" db="EMBL/GenBank/DDBJ databases">
        <title>Isolation and Characterization of Family Methanocellaceae Species from Potential Methane Hydrate Area Offshore Southwestern Taiwan.</title>
        <authorList>
            <person name="Zhang W.-L."/>
            <person name="Chen W.-C."/>
            <person name="Lai M.-C."/>
            <person name="Chen S.-C."/>
        </authorList>
    </citation>
    <scope>NUCLEOTIDE SEQUENCE [LARGE SCALE GENOMIC DNA]</scope>
    <source>
        <strain evidence="9 10">CWC-04</strain>
    </source>
</reference>
<dbReference type="SUPFAM" id="SSF55785">
    <property type="entry name" value="PYP-like sensor domain (PAS domain)"/>
    <property type="match status" value="1"/>
</dbReference>
<dbReference type="InterPro" id="IPR003594">
    <property type="entry name" value="HATPase_dom"/>
</dbReference>
<dbReference type="Gene3D" id="3.30.565.10">
    <property type="entry name" value="Histidine kinase-like ATPase, C-terminal domain"/>
    <property type="match status" value="1"/>
</dbReference>
<keyword evidence="6" id="KW-0472">Membrane</keyword>
<protein>
    <recommendedName>
        <fullName evidence="2">histidine kinase</fullName>
        <ecNumber evidence="2">2.7.13.3</ecNumber>
    </recommendedName>
</protein>
<accession>A0AAP2W5P2</accession>
<dbReference type="InterPro" id="IPR013656">
    <property type="entry name" value="PAS_4"/>
</dbReference>
<evidence type="ECO:0000256" key="3">
    <source>
        <dbReference type="ARBA" id="ARBA00022679"/>
    </source>
</evidence>
<organism evidence="9 10">
    <name type="scientific">Methanooceanicella nereidis</name>
    <dbReference type="NCBI Taxonomy" id="2052831"/>
    <lineage>
        <taxon>Archaea</taxon>
        <taxon>Methanobacteriati</taxon>
        <taxon>Methanobacteriota</taxon>
        <taxon>Stenosarchaea group</taxon>
        <taxon>Methanomicrobia</taxon>
        <taxon>Methanocellales</taxon>
        <taxon>Methanocellaceae</taxon>
        <taxon>Methanooceanicella</taxon>
    </lineage>
</organism>
<dbReference type="SUPFAM" id="SSF55874">
    <property type="entry name" value="ATPase domain of HSP90 chaperone/DNA topoisomerase II/histidine kinase"/>
    <property type="match status" value="1"/>
</dbReference>
<keyword evidence="5" id="KW-0902">Two-component regulatory system</keyword>
<dbReference type="GO" id="GO:0004673">
    <property type="term" value="F:protein histidine kinase activity"/>
    <property type="evidence" value="ECO:0007669"/>
    <property type="project" value="UniProtKB-EC"/>
</dbReference>
<dbReference type="RefSeq" id="WP_230739542.1">
    <property type="nucleotide sequence ID" value="NZ_PGCK01000001.1"/>
</dbReference>
<evidence type="ECO:0000259" key="8">
    <source>
        <dbReference type="PROSITE" id="PS50113"/>
    </source>
</evidence>
<keyword evidence="10" id="KW-1185">Reference proteome</keyword>
<evidence type="ECO:0000256" key="5">
    <source>
        <dbReference type="ARBA" id="ARBA00023012"/>
    </source>
</evidence>
<dbReference type="InterPro" id="IPR035965">
    <property type="entry name" value="PAS-like_dom_sf"/>
</dbReference>
<dbReference type="PROSITE" id="PS50109">
    <property type="entry name" value="HIS_KIN"/>
    <property type="match status" value="1"/>
</dbReference>